<name>A0A7S3C4K6_9VIRI</name>
<dbReference type="GO" id="GO:0004806">
    <property type="term" value="F:triacylglycerol lipase activity"/>
    <property type="evidence" value="ECO:0007669"/>
    <property type="project" value="InterPro"/>
</dbReference>
<proteinExistence type="predicted"/>
<dbReference type="InterPro" id="IPR016035">
    <property type="entry name" value="Acyl_Trfase/lysoPLipase"/>
</dbReference>
<feature type="region of interest" description="Disordered" evidence="5">
    <location>
        <begin position="835"/>
        <end position="860"/>
    </location>
</feature>
<keyword evidence="2" id="KW-0442">Lipid degradation</keyword>
<accession>A0A7S3C4K6</accession>
<feature type="compositionally biased region" description="Basic and acidic residues" evidence="5">
    <location>
        <begin position="674"/>
        <end position="690"/>
    </location>
</feature>
<dbReference type="EMBL" id="HBHY01020889">
    <property type="protein sequence ID" value="CAE0151683.1"/>
    <property type="molecule type" value="Transcribed_RNA"/>
</dbReference>
<evidence type="ECO:0000256" key="1">
    <source>
        <dbReference type="ARBA" id="ARBA00022801"/>
    </source>
</evidence>
<feature type="domain" description="PNPLA" evidence="6">
    <location>
        <begin position="230"/>
        <end position="420"/>
    </location>
</feature>
<dbReference type="PANTHER" id="PTHR14226:SF10">
    <property type="entry name" value="TRIACYLGLYCEROL LIPASE 4-RELATED"/>
    <property type="match status" value="1"/>
</dbReference>
<evidence type="ECO:0000256" key="2">
    <source>
        <dbReference type="ARBA" id="ARBA00022963"/>
    </source>
</evidence>
<protein>
    <recommendedName>
        <fullName evidence="6">PNPLA domain-containing protein</fullName>
    </recommendedName>
</protein>
<organism evidence="7">
    <name type="scientific">Prasinoderma singulare</name>
    <dbReference type="NCBI Taxonomy" id="676789"/>
    <lineage>
        <taxon>Eukaryota</taxon>
        <taxon>Viridiplantae</taxon>
        <taxon>Prasinodermophyta</taxon>
        <taxon>Prasinodermophyceae</taxon>
        <taxon>Prasinodermales</taxon>
        <taxon>Prasinodermaceae</taxon>
        <taxon>Prasinoderma</taxon>
    </lineage>
</organism>
<evidence type="ECO:0000313" key="7">
    <source>
        <dbReference type="EMBL" id="CAE0151683.1"/>
    </source>
</evidence>
<feature type="short sequence motif" description="GXSXG" evidence="4">
    <location>
        <begin position="261"/>
        <end position="265"/>
    </location>
</feature>
<dbReference type="Gene3D" id="3.40.1090.10">
    <property type="entry name" value="Cytosolic phospholipase A2 catalytic domain"/>
    <property type="match status" value="2"/>
</dbReference>
<evidence type="ECO:0000256" key="3">
    <source>
        <dbReference type="ARBA" id="ARBA00023098"/>
    </source>
</evidence>
<dbReference type="PROSITE" id="PS51635">
    <property type="entry name" value="PNPLA"/>
    <property type="match status" value="1"/>
</dbReference>
<dbReference type="PANTHER" id="PTHR14226">
    <property type="entry name" value="NEUROPATHY TARGET ESTERASE/SWISS CHEESE D.MELANOGASTER"/>
    <property type="match status" value="1"/>
</dbReference>
<comment type="caution">
    <text evidence="4">Lacks conserved residue(s) required for the propagation of feature annotation.</text>
</comment>
<sequence>MISLANPFLSPEQLLRQVLRQSGVLVAVRVLAGQSVEHMAMALARYARKRWKLGAAGLAALLVWGGVHLKQRWRFSFRRYWHNRRWARQLREQQARATLYRDWLAAELAIEGTKDHAPEGTPPLPPPEEGHYDEELVRQALAGLRARRARADPREIMFALRADLVRNLGGICNPRLHDSVVVTPRVVTEYLDEVEAQLRFVATCKDRSLPLAERLAFMVETRHAHGRSALLLTGGGTMAIFHVGVVQALVEHRLLPRIIAGASGGAIVAATVCTRKHEDLISENFLNNQTKMIFGEDGRRFMPFDEVSLRNLVTKGAMHGAEQLRGELRRILGDLTFQEAFDISGRILNIVVVPNRKQKHDPPRLLNYLSAPNVVVWSAVSASCAFPGLLPAQELIAKDHTGAFVPWHGYSHDADAEEGRAASRGGGGYASSSGNDCGGGGVGGGAGKQQQRNGGAVSRLRRAIGSMGSLPNMLLAVGSGDSLGGSEDGVLGNGEAIKMANPRQWRDGSLERDLPMRELSEMLNVNFFIVSQTNPHVVHYLRMKKWFWRNARLLYNLAHFAECELKLVARTLLELQIVNDRVWLPLFSQPWEGDINIVLPASVRQGLRAQSNVTLPEYHEYVRAGSREAWGALAGIRTTCAIELALDECVTELKAERQRQRRAQRSMLAKRRSRGDGGIDSRESSMERDSPVSSPMAAAGRIPSWNCMRDAGGSGRMRIPKTASESSLSDRDSMDDHGAMAGTGTTYSTSPSAPVVSSAQPSAAAATAAAAAAAAAEPSDECGGEHETQDSASAVVSFWSQQHAGIAPERPSGLSWHAGGADDLKESLLLELAEEDPGALDDSPIIASAARSTAPASSAA</sequence>
<feature type="compositionally biased region" description="Basic residues" evidence="5">
    <location>
        <begin position="659"/>
        <end position="673"/>
    </location>
</feature>
<feature type="region of interest" description="Disordered" evidence="5">
    <location>
        <begin position="656"/>
        <end position="759"/>
    </location>
</feature>
<dbReference type="SUPFAM" id="SSF52151">
    <property type="entry name" value="FabD/lysophospholipase-like"/>
    <property type="match status" value="1"/>
</dbReference>
<dbReference type="InterPro" id="IPR021771">
    <property type="entry name" value="Triacylglycerol_lipase_N"/>
</dbReference>
<dbReference type="Pfam" id="PF11815">
    <property type="entry name" value="DUF3336"/>
    <property type="match status" value="1"/>
</dbReference>
<keyword evidence="3" id="KW-0443">Lipid metabolism</keyword>
<feature type="compositionally biased region" description="Basic and acidic residues" evidence="5">
    <location>
        <begin position="728"/>
        <end position="738"/>
    </location>
</feature>
<gene>
    <name evidence="7" type="ORF">PSIN1315_LOCUS13371</name>
</gene>
<dbReference type="Pfam" id="PF01734">
    <property type="entry name" value="Patatin"/>
    <property type="match status" value="1"/>
</dbReference>
<evidence type="ECO:0000259" key="6">
    <source>
        <dbReference type="PROSITE" id="PS51635"/>
    </source>
</evidence>
<dbReference type="InterPro" id="IPR002641">
    <property type="entry name" value="PNPLA_dom"/>
</dbReference>
<evidence type="ECO:0000256" key="4">
    <source>
        <dbReference type="PROSITE-ProRule" id="PRU01161"/>
    </source>
</evidence>
<keyword evidence="1" id="KW-0378">Hydrolase</keyword>
<feature type="compositionally biased region" description="Low complexity" evidence="5">
    <location>
        <begin position="843"/>
        <end position="860"/>
    </location>
</feature>
<dbReference type="AlphaFoldDB" id="A0A7S3C4K6"/>
<feature type="compositionally biased region" description="Low complexity" evidence="5">
    <location>
        <begin position="748"/>
        <end position="759"/>
    </location>
</feature>
<reference evidence="7" key="1">
    <citation type="submission" date="2021-01" db="EMBL/GenBank/DDBJ databases">
        <authorList>
            <person name="Corre E."/>
            <person name="Pelletier E."/>
            <person name="Niang G."/>
            <person name="Scheremetjew M."/>
            <person name="Finn R."/>
            <person name="Kale V."/>
            <person name="Holt S."/>
            <person name="Cochrane G."/>
            <person name="Meng A."/>
            <person name="Brown T."/>
            <person name="Cohen L."/>
        </authorList>
    </citation>
    <scope>NUCLEOTIDE SEQUENCE</scope>
    <source>
        <strain evidence="7">RCC927</strain>
    </source>
</reference>
<dbReference type="GO" id="GO:0016042">
    <property type="term" value="P:lipid catabolic process"/>
    <property type="evidence" value="ECO:0007669"/>
    <property type="project" value="UniProtKB-KW"/>
</dbReference>
<dbReference type="InterPro" id="IPR050301">
    <property type="entry name" value="NTE"/>
</dbReference>
<evidence type="ECO:0000256" key="5">
    <source>
        <dbReference type="SAM" id="MobiDB-lite"/>
    </source>
</evidence>